<dbReference type="AlphaFoldDB" id="A0A5E6ZHE0"/>
<dbReference type="PIRSF" id="PIRSF029745">
    <property type="entry name" value="FhaC"/>
    <property type="match status" value="1"/>
</dbReference>
<feature type="compositionally biased region" description="Polar residues" evidence="4">
    <location>
        <begin position="74"/>
        <end position="87"/>
    </location>
</feature>
<dbReference type="PANTHER" id="PTHR34597:SF3">
    <property type="entry name" value="OUTER MEMBRANE TRANSPORTER CDIB"/>
    <property type="match status" value="1"/>
</dbReference>
<keyword evidence="1" id="KW-0472">Membrane</keyword>
<dbReference type="InterPro" id="IPR013686">
    <property type="entry name" value="Polypept-transport_assoc_ShlB"/>
</dbReference>
<evidence type="ECO:0000256" key="1">
    <source>
        <dbReference type="ARBA" id="ARBA00022452"/>
    </source>
</evidence>
<dbReference type="Pfam" id="PF17287">
    <property type="entry name" value="POTRA_3"/>
    <property type="match status" value="1"/>
</dbReference>
<evidence type="ECO:0000256" key="4">
    <source>
        <dbReference type="SAM" id="MobiDB-lite"/>
    </source>
</evidence>
<dbReference type="Gene3D" id="2.40.160.50">
    <property type="entry name" value="membrane protein fhac: a member of the omp85/tpsb transporter family"/>
    <property type="match status" value="1"/>
</dbReference>
<keyword evidence="1" id="KW-1134">Transmembrane beta strand</keyword>
<feature type="domain" description="Haemolysin activator HlyB C-terminal" evidence="5">
    <location>
        <begin position="223"/>
        <end position="532"/>
    </location>
</feature>
<feature type="region of interest" description="Disordered" evidence="4">
    <location>
        <begin position="64"/>
        <end position="87"/>
    </location>
</feature>
<reference evidence="8 9" key="1">
    <citation type="submission" date="2019-09" db="EMBL/GenBank/DDBJ databases">
        <authorList>
            <person name="Chandra G."/>
            <person name="Truman W A."/>
        </authorList>
    </citation>
    <scope>NUCLEOTIDE SEQUENCE [LARGE SCALE GENOMIC DNA]</scope>
    <source>
        <strain evidence="8">PS691</strain>
    </source>
</reference>
<evidence type="ECO:0000256" key="2">
    <source>
        <dbReference type="ARBA" id="ARBA00022692"/>
    </source>
</evidence>
<dbReference type="GO" id="GO:0008320">
    <property type="term" value="F:protein transmembrane transporter activity"/>
    <property type="evidence" value="ECO:0007669"/>
    <property type="project" value="TreeGrafter"/>
</dbReference>
<dbReference type="Pfam" id="PF03865">
    <property type="entry name" value="ShlB"/>
    <property type="match status" value="1"/>
</dbReference>
<dbReference type="GO" id="GO:0046819">
    <property type="term" value="P:protein secretion by the type V secretion system"/>
    <property type="evidence" value="ECO:0007669"/>
    <property type="project" value="TreeGrafter"/>
</dbReference>
<evidence type="ECO:0000259" key="7">
    <source>
        <dbReference type="Pfam" id="PF17287"/>
    </source>
</evidence>
<dbReference type="InterPro" id="IPR005565">
    <property type="entry name" value="Hemolysn_activator_HlyB_C"/>
</dbReference>
<dbReference type="Pfam" id="PF08479">
    <property type="entry name" value="POTRA_2"/>
    <property type="match status" value="1"/>
</dbReference>
<proteinExistence type="predicted"/>
<evidence type="ECO:0000256" key="3">
    <source>
        <dbReference type="ARBA" id="ARBA00023237"/>
    </source>
</evidence>
<name>A0A5E6ZHE0_PSEFL</name>
<accession>A0A5E6ZHE0</accession>
<evidence type="ECO:0000313" key="9">
    <source>
        <dbReference type="Proteomes" id="UP000337909"/>
    </source>
</evidence>
<evidence type="ECO:0000259" key="6">
    <source>
        <dbReference type="Pfam" id="PF08479"/>
    </source>
</evidence>
<dbReference type="GO" id="GO:0098046">
    <property type="term" value="C:type V protein secretion system complex"/>
    <property type="evidence" value="ECO:0007669"/>
    <property type="project" value="TreeGrafter"/>
</dbReference>
<gene>
    <name evidence="8" type="primary">shlB</name>
    <name evidence="8" type="ORF">PS691_00034</name>
</gene>
<keyword evidence="3" id="KW-0998">Cell outer membrane</keyword>
<dbReference type="InterPro" id="IPR027282">
    <property type="entry name" value="TPS"/>
</dbReference>
<feature type="domain" description="ShlB POTRA" evidence="7">
    <location>
        <begin position="166"/>
        <end position="218"/>
    </location>
</feature>
<keyword evidence="2" id="KW-0812">Transmembrane</keyword>
<dbReference type="Proteomes" id="UP000337909">
    <property type="component" value="Unassembled WGS sequence"/>
</dbReference>
<dbReference type="Gene3D" id="3.10.20.310">
    <property type="entry name" value="membrane protein fhac"/>
    <property type="match status" value="1"/>
</dbReference>
<organism evidence="8 9">
    <name type="scientific">Pseudomonas fluorescens</name>
    <dbReference type="NCBI Taxonomy" id="294"/>
    <lineage>
        <taxon>Bacteria</taxon>
        <taxon>Pseudomonadati</taxon>
        <taxon>Pseudomonadota</taxon>
        <taxon>Gammaproteobacteria</taxon>
        <taxon>Pseudomonadales</taxon>
        <taxon>Pseudomonadaceae</taxon>
        <taxon>Pseudomonas</taxon>
    </lineage>
</organism>
<evidence type="ECO:0000259" key="5">
    <source>
        <dbReference type="Pfam" id="PF03865"/>
    </source>
</evidence>
<dbReference type="EMBL" id="CABVHQ010000001">
    <property type="protein sequence ID" value="VVN64939.1"/>
    <property type="molecule type" value="Genomic_DNA"/>
</dbReference>
<sequence length="570" mass="63857">MPNVHFRFALRTSDFWLAIILSIGLMYVPSAWGDDPSISDLNLRSQDRERRTREQLELDQRLRLLERSGPAQPEHTTPESASPGSESCWSFQGLRLAGNTLITQQQIIARLDTLITPCMNAQQINQLLAALTQLYVDAGYIASRPYLASPPQDAQSLDIIIEEGFVESIELEDPTQAVSLQGAFPGMLGKPLQLRDLEQGLDQLNRLRSLDLTADIAPGALAGGSRLIIRSRTQAAPWAAALNANNRGNQQTGRNRAALSLSLDSPLGLNDFVSLNGSTSLNRQDAYSRSQSLYYNIPYGFWTLGLSLSRAEYRYPIQLKHQVVVSNGQTDQYALSLNRMLWRDQGTLLNGTLRLSSKRSDSYFAGQHLRIQSPRLTVAEASLNLLKVSDGIWSSTLSYAQGLDWLGADRDSERLTQRLPQAQFRKYRADISYWRQSRDALWNWDSQLALQYSPDLLPSLEQMLLTDDYAVRGFRLGSLSAAKGAVWRNTLSLPRTFSPQLRITPRVGLDSGWGKYTQGARSQRLAGASVGLGFSGKNFQVDVDYQRRLYSSRPLNPEPGFWLMEVNLWI</sequence>
<evidence type="ECO:0000313" key="8">
    <source>
        <dbReference type="EMBL" id="VVN64939.1"/>
    </source>
</evidence>
<dbReference type="InterPro" id="IPR051544">
    <property type="entry name" value="TPS_OM_transporter"/>
</dbReference>
<feature type="domain" description="Polypeptide-transport-associated ShlB-type" evidence="6">
    <location>
        <begin position="92"/>
        <end position="161"/>
    </location>
</feature>
<dbReference type="RefSeq" id="WP_224788140.1">
    <property type="nucleotide sequence ID" value="NZ_CABVHQ010000001.1"/>
</dbReference>
<dbReference type="PANTHER" id="PTHR34597">
    <property type="entry name" value="SLR1661 PROTEIN"/>
    <property type="match status" value="1"/>
</dbReference>
<dbReference type="InterPro" id="IPR035251">
    <property type="entry name" value="ShlB_POTRA"/>
</dbReference>
<protein>
    <submittedName>
        <fullName evidence="8">Hemolysin transporter protein ShlB</fullName>
    </submittedName>
</protein>